<evidence type="ECO:0000313" key="2">
    <source>
        <dbReference type="Proteomes" id="UP000663850"/>
    </source>
</evidence>
<comment type="caution">
    <text evidence="1">The sequence shown here is derived from an EMBL/GenBank/DDBJ whole genome shotgun (WGS) entry which is preliminary data.</text>
</comment>
<dbReference type="AlphaFoldDB" id="A0A8H3H0D1"/>
<reference evidence="1" key="1">
    <citation type="submission" date="2021-01" db="EMBL/GenBank/DDBJ databases">
        <authorList>
            <person name="Kaushik A."/>
        </authorList>
    </citation>
    <scope>NUCLEOTIDE SEQUENCE</scope>
    <source>
        <strain evidence="1">Type strain: AG8-Rh-89/</strain>
    </source>
</reference>
<accession>A0A8H3H0D1</accession>
<proteinExistence type="predicted"/>
<gene>
    <name evidence="1" type="ORF">RDB_LOCUS68341</name>
</gene>
<dbReference type="EMBL" id="CAJMWZ010003480">
    <property type="protein sequence ID" value="CAE6475387.1"/>
    <property type="molecule type" value="Genomic_DNA"/>
</dbReference>
<dbReference type="Proteomes" id="UP000663850">
    <property type="component" value="Unassembled WGS sequence"/>
</dbReference>
<evidence type="ECO:0000313" key="1">
    <source>
        <dbReference type="EMBL" id="CAE6475387.1"/>
    </source>
</evidence>
<name>A0A8H3H0D1_9AGAM</name>
<organism evidence="1 2">
    <name type="scientific">Rhizoctonia solani</name>
    <dbReference type="NCBI Taxonomy" id="456999"/>
    <lineage>
        <taxon>Eukaryota</taxon>
        <taxon>Fungi</taxon>
        <taxon>Dikarya</taxon>
        <taxon>Basidiomycota</taxon>
        <taxon>Agaricomycotina</taxon>
        <taxon>Agaricomycetes</taxon>
        <taxon>Cantharellales</taxon>
        <taxon>Ceratobasidiaceae</taxon>
        <taxon>Rhizoctonia</taxon>
    </lineage>
</organism>
<protein>
    <submittedName>
        <fullName evidence="1">Uncharacterized protein</fullName>
    </submittedName>
</protein>
<sequence>MHKWDGVDLFCPHPFLRKRSSSQATFATGKADDSELPCGLLSTTAFRSFEPQNQPSAHQFRSLVLSLLRLWQQVRPQDVPRYAVTLRPIVSQILGMYLRNEFELNMDELVQIRELGRAVVKHCRTLDDVGAVAGRSIETDIGIGNRVAIGDVGFQISPMGAATVPATGRSGYASGGASHAWLRGFLGV</sequence>